<evidence type="ECO:0000259" key="1">
    <source>
        <dbReference type="Pfam" id="PF13182"/>
    </source>
</evidence>
<evidence type="ECO:0000313" key="2">
    <source>
        <dbReference type="EMBL" id="TWI84236.1"/>
    </source>
</evidence>
<dbReference type="OrthoDB" id="747541at2"/>
<proteinExistence type="predicted"/>
<dbReference type="Proteomes" id="UP000316778">
    <property type="component" value="Unassembled WGS sequence"/>
</dbReference>
<feature type="domain" description="DUF4007" evidence="1">
    <location>
        <begin position="10"/>
        <end position="297"/>
    </location>
</feature>
<organism evidence="2 3">
    <name type="scientific">Chitinophaga japonensis</name>
    <name type="common">Flexibacter japonensis</name>
    <dbReference type="NCBI Taxonomy" id="104662"/>
    <lineage>
        <taxon>Bacteria</taxon>
        <taxon>Pseudomonadati</taxon>
        <taxon>Bacteroidota</taxon>
        <taxon>Chitinophagia</taxon>
        <taxon>Chitinophagales</taxon>
        <taxon>Chitinophagaceae</taxon>
        <taxon>Chitinophaga</taxon>
    </lineage>
</organism>
<dbReference type="InterPro" id="IPR025248">
    <property type="entry name" value="DUF4007"/>
</dbReference>
<gene>
    <name evidence="2" type="ORF">LX66_4600</name>
</gene>
<dbReference type="EMBL" id="VLLG01000005">
    <property type="protein sequence ID" value="TWI84236.1"/>
    <property type="molecule type" value="Genomic_DNA"/>
</dbReference>
<reference evidence="2 3" key="1">
    <citation type="journal article" date="2013" name="Stand. Genomic Sci.">
        <title>Genomic Encyclopedia of Type Strains, Phase I: The one thousand microbial genomes (KMG-I) project.</title>
        <authorList>
            <person name="Kyrpides N.C."/>
            <person name="Woyke T."/>
            <person name="Eisen J.A."/>
            <person name="Garrity G."/>
            <person name="Lilburn T.G."/>
            <person name="Beck B.J."/>
            <person name="Whitman W.B."/>
            <person name="Hugenholtz P."/>
            <person name="Klenk H.P."/>
        </authorList>
    </citation>
    <scope>NUCLEOTIDE SEQUENCE [LARGE SCALE GENOMIC DNA]</scope>
    <source>
        <strain evidence="2 3">DSM 13484</strain>
    </source>
</reference>
<dbReference type="RefSeq" id="WP_145717778.1">
    <property type="nucleotide sequence ID" value="NZ_BAAAFY010000002.1"/>
</dbReference>
<protein>
    <submittedName>
        <fullName evidence="2">Uncharacterized protein DUF4007</fullName>
    </submittedName>
</protein>
<keyword evidence="3" id="KW-1185">Reference proteome</keyword>
<accession>A0A562SU22</accession>
<comment type="caution">
    <text evidence="2">The sequence shown here is derived from an EMBL/GenBank/DDBJ whole genome shotgun (WGS) entry which is preliminary data.</text>
</comment>
<dbReference type="AlphaFoldDB" id="A0A562SU22"/>
<name>A0A562SU22_CHIJA</name>
<evidence type="ECO:0000313" key="3">
    <source>
        <dbReference type="Proteomes" id="UP000316778"/>
    </source>
</evidence>
<dbReference type="Pfam" id="PF13182">
    <property type="entry name" value="DUF4007"/>
    <property type="match status" value="1"/>
</dbReference>
<sequence>MTMTQQKIYFSGHESFICKQFWLKKTFDFSKAGRSFTDDAAVVDLGVGKNMVASLRYWGKAFGILDENDQPTTIAQYLFGAAGRDPYLEDFATMWLLHFHLLKLNRFSIANLLFNELRKERTEFTKDQLVNFISRKAKEHETNTDNLNTIERDVNVLIRMYSKPQKGDTIDIEDDFTGILIDLDLMKRFKQRDLDNRLVEWYKIESEDRVGLPCEVVLFTILDNYGEGQQTITFRELLIGANSPGAVFSLNPDGLYHQLKEISYKYNKQVVYTETAGNEVFQIKKTINKYDILNDYYNR</sequence>